<dbReference type="InterPro" id="IPR011990">
    <property type="entry name" value="TPR-like_helical_dom_sf"/>
</dbReference>
<dbReference type="Gene3D" id="1.25.40.10">
    <property type="entry name" value="Tetratricopeptide repeat domain"/>
    <property type="match status" value="1"/>
</dbReference>
<dbReference type="SUPFAM" id="SSF48452">
    <property type="entry name" value="TPR-like"/>
    <property type="match status" value="1"/>
</dbReference>
<dbReference type="AlphaFoldDB" id="A0A919CEU7"/>
<gene>
    <name evidence="1" type="ORF">GCM10010334_77480</name>
</gene>
<dbReference type="RefSeq" id="WP_229898539.1">
    <property type="nucleotide sequence ID" value="NZ_BMVC01000024.1"/>
</dbReference>
<sequence length="475" mass="50827">MLTITRSRRAEIVREAAAVRMRCQRHGHSTERTVTAIRTALPEVSALEGWRLALGWSRADTITQVRALYVADGLRPPSLTEAKLCRWEHNPREWPGEEYRVMLCRAYGARPAQLGLPGRDNATGPVRYGRPQTDARAEAYGLVREMVLPMTTDAGLPAVRESLHLALLADPAGSSTVTELAQAAVEHYALNYSTHPPALLFAEARTARGLLTEALVEPSVTEPVATELRRTIGWLSALLGNAAFHLADLTGARAHLAAAVTYGTRTGDARLTTWAYGAQSMVARTLGHYDQALTLAEHALAHAPAGLPRAQAHAWAHLPALAGQGRATDAETALADARRQLDTDPNGFTPGRFGFDAAELALHEAEAHIRLGRTALAITCAETSLTTTTTGTPGWAAASLVLAQAEAPAQPADAAHRALHVLDTVPPARLRSTTRTRLSRLALDLTTTDAAGVADLRDRLRTLPPAIDHHGAATA</sequence>
<accession>A0A919CEU7</accession>
<evidence type="ECO:0000313" key="2">
    <source>
        <dbReference type="Proteomes" id="UP000638353"/>
    </source>
</evidence>
<evidence type="ECO:0000313" key="1">
    <source>
        <dbReference type="EMBL" id="GHD16406.1"/>
    </source>
</evidence>
<reference evidence="1" key="1">
    <citation type="journal article" date="2014" name="Int. J. Syst. Evol. Microbiol.">
        <title>Complete genome sequence of Corynebacterium casei LMG S-19264T (=DSM 44701T), isolated from a smear-ripened cheese.</title>
        <authorList>
            <consortium name="US DOE Joint Genome Institute (JGI-PGF)"/>
            <person name="Walter F."/>
            <person name="Albersmeier A."/>
            <person name="Kalinowski J."/>
            <person name="Ruckert C."/>
        </authorList>
    </citation>
    <scope>NUCLEOTIDE SEQUENCE</scope>
    <source>
        <strain evidence="1">JCM 4637</strain>
    </source>
</reference>
<name>A0A919CEU7_9ACTN</name>
<dbReference type="Proteomes" id="UP000638353">
    <property type="component" value="Unassembled WGS sequence"/>
</dbReference>
<reference evidence="1" key="2">
    <citation type="submission" date="2020-09" db="EMBL/GenBank/DDBJ databases">
        <authorList>
            <person name="Sun Q."/>
            <person name="Ohkuma M."/>
        </authorList>
    </citation>
    <scope>NUCLEOTIDE SEQUENCE</scope>
    <source>
        <strain evidence="1">JCM 4637</strain>
    </source>
</reference>
<comment type="caution">
    <text evidence="1">The sequence shown here is derived from an EMBL/GenBank/DDBJ whole genome shotgun (WGS) entry which is preliminary data.</text>
</comment>
<evidence type="ECO:0008006" key="3">
    <source>
        <dbReference type="Google" id="ProtNLM"/>
    </source>
</evidence>
<dbReference type="EMBL" id="BMVC01000024">
    <property type="protein sequence ID" value="GHD16406.1"/>
    <property type="molecule type" value="Genomic_DNA"/>
</dbReference>
<proteinExistence type="predicted"/>
<protein>
    <recommendedName>
        <fullName evidence="3">Tetratricopeptide repeat protein</fullName>
    </recommendedName>
</protein>
<organism evidence="1 2">
    <name type="scientific">Streptomyces finlayi</name>
    <dbReference type="NCBI Taxonomy" id="67296"/>
    <lineage>
        <taxon>Bacteria</taxon>
        <taxon>Bacillati</taxon>
        <taxon>Actinomycetota</taxon>
        <taxon>Actinomycetes</taxon>
        <taxon>Kitasatosporales</taxon>
        <taxon>Streptomycetaceae</taxon>
        <taxon>Streptomyces</taxon>
    </lineage>
</organism>